<dbReference type="InterPro" id="IPR047588">
    <property type="entry name" value="eEF2K_a_kinase_dom"/>
</dbReference>
<keyword evidence="4" id="KW-0418">Kinase</keyword>
<evidence type="ECO:0000256" key="4">
    <source>
        <dbReference type="ARBA" id="ARBA00022777"/>
    </source>
</evidence>
<keyword evidence="3" id="KW-0547">Nucleotide-binding</keyword>
<proteinExistence type="predicted"/>
<dbReference type="AlphaFoldDB" id="A0A813UR41"/>
<dbReference type="GO" id="GO:1903013">
    <property type="term" value="P:response to differentiation-inducing factor 1"/>
    <property type="evidence" value="ECO:0007669"/>
    <property type="project" value="TreeGrafter"/>
</dbReference>
<gene>
    <name evidence="7" type="ORF">OXX778_LOCUS8091</name>
</gene>
<evidence type="ECO:0000256" key="1">
    <source>
        <dbReference type="ARBA" id="ARBA00022527"/>
    </source>
</evidence>
<dbReference type="PROSITE" id="PS51158">
    <property type="entry name" value="ALPHA_KINASE"/>
    <property type="match status" value="1"/>
</dbReference>
<comment type="caution">
    <text evidence="7">The sequence shown here is derived from an EMBL/GenBank/DDBJ whole genome shotgun (WGS) entry which is preliminary data.</text>
</comment>
<dbReference type="Gene3D" id="1.25.40.10">
    <property type="entry name" value="Tetratricopeptide repeat domain"/>
    <property type="match status" value="1"/>
</dbReference>
<protein>
    <recommendedName>
        <fullName evidence="6">Alpha-type protein kinase domain-containing protein</fullName>
    </recommendedName>
</protein>
<dbReference type="FunFam" id="3.20.200.10:FF:000002">
    <property type="entry name" value="Eukaryotic elongation factor 2 kinase"/>
    <property type="match status" value="1"/>
</dbReference>
<dbReference type="EMBL" id="CAJNOC010001084">
    <property type="protein sequence ID" value="CAF0833538.1"/>
    <property type="molecule type" value="Genomic_DNA"/>
</dbReference>
<keyword evidence="1" id="KW-0723">Serine/threonine-protein kinase</keyword>
<name>A0A813UR41_9BILA</name>
<feature type="domain" description="Alpha-type protein kinase" evidence="6">
    <location>
        <begin position="91"/>
        <end position="300"/>
    </location>
</feature>
<organism evidence="7 8">
    <name type="scientific">Brachionus calyciflorus</name>
    <dbReference type="NCBI Taxonomy" id="104777"/>
    <lineage>
        <taxon>Eukaryota</taxon>
        <taxon>Metazoa</taxon>
        <taxon>Spiralia</taxon>
        <taxon>Gnathifera</taxon>
        <taxon>Rotifera</taxon>
        <taxon>Eurotatoria</taxon>
        <taxon>Monogononta</taxon>
        <taxon>Pseudotrocha</taxon>
        <taxon>Ploima</taxon>
        <taxon>Brachionidae</taxon>
        <taxon>Brachionus</taxon>
    </lineage>
</organism>
<dbReference type="CDD" id="cd16967">
    <property type="entry name" value="Alpha_kinase_eEF2K"/>
    <property type="match status" value="1"/>
</dbReference>
<dbReference type="InterPro" id="IPR011009">
    <property type="entry name" value="Kinase-like_dom_sf"/>
</dbReference>
<dbReference type="OrthoDB" id="301415at2759"/>
<dbReference type="GO" id="GO:0004686">
    <property type="term" value="F:elongation factor-2 kinase activity"/>
    <property type="evidence" value="ECO:0007669"/>
    <property type="project" value="InterPro"/>
</dbReference>
<dbReference type="GO" id="GO:0005524">
    <property type="term" value="F:ATP binding"/>
    <property type="evidence" value="ECO:0007669"/>
    <property type="project" value="UniProtKB-KW"/>
</dbReference>
<dbReference type="InterPro" id="IPR011990">
    <property type="entry name" value="TPR-like_helical_dom_sf"/>
</dbReference>
<dbReference type="GO" id="GO:0031037">
    <property type="term" value="P:myosin II filament disassembly"/>
    <property type="evidence" value="ECO:0007669"/>
    <property type="project" value="TreeGrafter"/>
</dbReference>
<dbReference type="Pfam" id="PF02816">
    <property type="entry name" value="Alpha_kinase"/>
    <property type="match status" value="1"/>
</dbReference>
<evidence type="ECO:0000259" key="6">
    <source>
        <dbReference type="PROSITE" id="PS51158"/>
    </source>
</evidence>
<sequence length="641" mass="74257">MNQLDEEELLPLTENLSNSLVDTSKLINYVSEIYPIGMENFRMKKQARVDSGINLARQRWKLAVQKLKKLKDPWEKFHIDNYETEIVIRHRYNAVKKEWVKDGCRVKIEKKQFANGAMRACFRVKKLSNFAHKESWESAANYVAKCYKDCEIHRERYFDDVRLQMDAKLWAEIFNRHNPPKKIDMFQVSILEFINRPGCPLFHLEHFIEGDYIKYNSNSGFVEDCRCTPQAFSHFTFECSHHNLMVVDIQGVGDLYTDPQIHTAIGNDYGDGNLGCKGFALFFSSHICNKVCKSLGLTEFNLSPIEIEKLNGKNFSKNSNQFSRTVCRGQEELVLGSPTNLGDFLRKRNRQISNNDMESEGYESSSSLTQIKRSSIRERFQSESSFINYEFSDHFKPRSSCANTEKNILNKFLQIVANDERNDGNFISHDESILGKIHFEMAKYHEIGRFSEKEFDNCDLNSAFFHLKHAGDLGVREAIINLAKIYLQLPHDLLSSFILDENDENLEIGFKYLIQSADFEDKNSLFILAKAYDTGINLPKSRKIDWNLASCYYKKLLQLMEDEHLDEDSGYIDNLEKYEPSYAILARLAELNLKGGFNLVKNFNKALILYNEAAEKAKNYGEGRIANKYYMLSEKLACLDD</sequence>
<evidence type="ECO:0000256" key="5">
    <source>
        <dbReference type="ARBA" id="ARBA00022840"/>
    </source>
</evidence>
<dbReference type="SUPFAM" id="SSF56112">
    <property type="entry name" value="Protein kinase-like (PK-like)"/>
    <property type="match status" value="1"/>
</dbReference>
<keyword evidence="5" id="KW-0067">ATP-binding</keyword>
<dbReference type="PANTHER" id="PTHR45992:SF2">
    <property type="entry name" value="EUKARYOTIC ELONGATION FACTOR 2 KINASE"/>
    <property type="match status" value="1"/>
</dbReference>
<dbReference type="InterPro" id="IPR051852">
    <property type="entry name" value="Alpha-type_PK"/>
</dbReference>
<accession>A0A813UR41</accession>
<dbReference type="Gene3D" id="3.20.200.10">
    <property type="entry name" value="MHCK/EF2 kinase"/>
    <property type="match status" value="1"/>
</dbReference>
<evidence type="ECO:0000256" key="2">
    <source>
        <dbReference type="ARBA" id="ARBA00022679"/>
    </source>
</evidence>
<evidence type="ECO:0000256" key="3">
    <source>
        <dbReference type="ARBA" id="ARBA00022741"/>
    </source>
</evidence>
<dbReference type="SMART" id="SM00811">
    <property type="entry name" value="Alpha_kinase"/>
    <property type="match status" value="1"/>
</dbReference>
<reference evidence="7" key="1">
    <citation type="submission" date="2021-02" db="EMBL/GenBank/DDBJ databases">
        <authorList>
            <person name="Nowell W R."/>
        </authorList>
    </citation>
    <scope>NUCLEOTIDE SEQUENCE</scope>
    <source>
        <strain evidence="7">Ploen Becks lab</strain>
    </source>
</reference>
<dbReference type="SUPFAM" id="SSF81901">
    <property type="entry name" value="HCP-like"/>
    <property type="match status" value="1"/>
</dbReference>
<dbReference type="Gene3D" id="3.30.200.20">
    <property type="entry name" value="Phosphorylase Kinase, domain 1"/>
    <property type="match status" value="1"/>
</dbReference>
<keyword evidence="8" id="KW-1185">Reference proteome</keyword>
<keyword evidence="2" id="KW-0808">Transferase</keyword>
<evidence type="ECO:0000313" key="8">
    <source>
        <dbReference type="Proteomes" id="UP000663879"/>
    </source>
</evidence>
<evidence type="ECO:0000313" key="7">
    <source>
        <dbReference type="EMBL" id="CAF0833538.1"/>
    </source>
</evidence>
<dbReference type="PANTHER" id="PTHR45992">
    <property type="entry name" value="EUKARYOTIC ELONGATION FACTOR 2 KINASE-RELATED"/>
    <property type="match status" value="1"/>
</dbReference>
<dbReference type="InterPro" id="IPR004166">
    <property type="entry name" value="a-kinase_dom"/>
</dbReference>
<dbReference type="Proteomes" id="UP000663879">
    <property type="component" value="Unassembled WGS sequence"/>
</dbReference>